<dbReference type="InterPro" id="IPR024188">
    <property type="entry name" value="GltB"/>
</dbReference>
<keyword evidence="5" id="KW-1185">Reference proteome</keyword>
<dbReference type="SUPFAM" id="SSF51395">
    <property type="entry name" value="FMN-linked oxidoreductases"/>
    <property type="match status" value="1"/>
</dbReference>
<dbReference type="PANTHER" id="PTHR43819:SF1">
    <property type="entry name" value="ARCHAEAL-TYPE GLUTAMATE SYNTHASE [NADPH]"/>
    <property type="match status" value="1"/>
</dbReference>
<reference evidence="4 5" key="1">
    <citation type="submission" date="2023-10" db="EMBL/GenBank/DDBJ databases">
        <title>Virgibacillus halophilus 5B73C genome.</title>
        <authorList>
            <person name="Miliotis G."/>
            <person name="Sengupta P."/>
            <person name="Hameed A."/>
            <person name="Chuvochina M."/>
            <person name="Mcdonagh F."/>
            <person name="Simpson A.C."/>
            <person name="Singh N.K."/>
            <person name="Rekha P.D."/>
            <person name="Raman K."/>
            <person name="Hugenholtz P."/>
            <person name="Venkateswaran K."/>
        </authorList>
    </citation>
    <scope>NUCLEOTIDE SEQUENCE [LARGE SCALE GENOMIC DNA]</scope>
    <source>
        <strain evidence="4 5">5B73C</strain>
    </source>
</reference>
<organism evidence="4 5">
    <name type="scientific">Tigheibacillus halophilus</name>
    <dbReference type="NCBI Taxonomy" id="361280"/>
    <lineage>
        <taxon>Bacteria</taxon>
        <taxon>Bacillati</taxon>
        <taxon>Bacillota</taxon>
        <taxon>Bacilli</taxon>
        <taxon>Bacillales</taxon>
        <taxon>Bacillaceae</taxon>
        <taxon>Tigheibacillus</taxon>
    </lineage>
</organism>
<evidence type="ECO:0000313" key="5">
    <source>
        <dbReference type="Proteomes" id="UP001281447"/>
    </source>
</evidence>
<evidence type="ECO:0000259" key="3">
    <source>
        <dbReference type="Pfam" id="PF01645"/>
    </source>
</evidence>
<dbReference type="InterPro" id="IPR002932">
    <property type="entry name" value="Glu_synthdom"/>
</dbReference>
<dbReference type="InterPro" id="IPR013785">
    <property type="entry name" value="Aldolase_TIM"/>
</dbReference>
<name>A0ABU5C4X9_9BACI</name>
<evidence type="ECO:0000313" key="4">
    <source>
        <dbReference type="EMBL" id="MDY0394279.1"/>
    </source>
</evidence>
<dbReference type="Proteomes" id="UP001281447">
    <property type="component" value="Unassembled WGS sequence"/>
</dbReference>
<dbReference type="EMBL" id="JAWDIP010000003">
    <property type="protein sequence ID" value="MDY0394279.1"/>
    <property type="molecule type" value="Genomic_DNA"/>
</dbReference>
<proteinExistence type="inferred from homology"/>
<gene>
    <name evidence="4" type="ORF">RWE15_07035</name>
</gene>
<dbReference type="Gene3D" id="3.20.20.70">
    <property type="entry name" value="Aldolase class I"/>
    <property type="match status" value="1"/>
</dbReference>
<sequence length="477" mass="53484">MRYFAEKAGPELRQYLFNNNNEGKPFNRLQMEYVYKAAKYKARMIGFGSERDFENDGFYIVNDMFPKQREEMRIEQKPKIKTKLYQIDNEKLFSRKEHMEDAEIDPYYLADEDAVILGKDTVTQPFKVKGLIGQSAMSYGALGDRAITALSLGLGMAGGTWMNTGEGSVSPYHLKGNVDLIMQISSGLYGVRTKAGEFSWELFKQKSAMENIKAFELKLAQGAKQRGGHVEAEKVTEEIAEIRNLVPHQTINSPNRFKEFTDAKGLLEFVDKMRSVGGKPVGTKIVIGSEEQAEKYVQAMKETDIVPDFITIDGGEGGSGATYYELAVSVGLPAFSALPMLDDLLRKYDLRDRTHIIASGKLLTPDKIAMALSLGADLVNVARGFMMSVGCIMAEVCHTNRCPTGVTTTDPRYQKALYVDEKKYRVCNYIVSLREGLFEMAEVTGIDSPTKFTRQHIIYKSRFREVAQGKSSSELIH</sequence>
<comment type="caution">
    <text evidence="4">The sequence shown here is derived from an EMBL/GenBank/DDBJ whole genome shotgun (WGS) entry which is preliminary data.</text>
</comment>
<evidence type="ECO:0000256" key="2">
    <source>
        <dbReference type="PIRNR" id="PIRNR006429"/>
    </source>
</evidence>
<accession>A0ABU5C4X9</accession>
<evidence type="ECO:0000256" key="1">
    <source>
        <dbReference type="ARBA" id="ARBA00009716"/>
    </source>
</evidence>
<dbReference type="Pfam" id="PF01645">
    <property type="entry name" value="Glu_synthase"/>
    <property type="match status" value="1"/>
</dbReference>
<dbReference type="EC" id="1.4.-.-" evidence="4"/>
<comment type="similarity">
    <text evidence="1 2">Belongs to the glutamate synthase family.</text>
</comment>
<dbReference type="PANTHER" id="PTHR43819">
    <property type="entry name" value="ARCHAEAL-TYPE GLUTAMATE SYNTHASE [NADPH]"/>
    <property type="match status" value="1"/>
</dbReference>
<keyword evidence="4" id="KW-0560">Oxidoreductase</keyword>
<dbReference type="CDD" id="cd02808">
    <property type="entry name" value="GltS_FMN"/>
    <property type="match status" value="1"/>
</dbReference>
<dbReference type="GO" id="GO:0016491">
    <property type="term" value="F:oxidoreductase activity"/>
    <property type="evidence" value="ECO:0007669"/>
    <property type="project" value="UniProtKB-KW"/>
</dbReference>
<feature type="domain" description="Glutamate synthase" evidence="3">
    <location>
        <begin position="69"/>
        <end position="446"/>
    </location>
</feature>
<protein>
    <submittedName>
        <fullName evidence="4">FMN-binding glutamate synthase family protein</fullName>
        <ecNumber evidence="4">1.4.-.-</ecNumber>
    </submittedName>
</protein>
<dbReference type="PIRSF" id="PIRSF006429">
    <property type="entry name" value="GOGAT_lg_2"/>
    <property type="match status" value="1"/>
</dbReference>